<dbReference type="KEGG" id="csaz:Cs308_0361"/>
<accession>A0A1A9HWR9</accession>
<evidence type="ECO:0008006" key="4">
    <source>
        <dbReference type="Google" id="ProtNLM"/>
    </source>
</evidence>
<dbReference type="OrthoDB" id="19129at2"/>
<dbReference type="STRING" id="1806891.Cs308_0361"/>
<gene>
    <name evidence="2" type="ORF">Cs308_0361</name>
</gene>
<dbReference type="Pfam" id="PF04518">
    <property type="entry name" value="Effector_1"/>
    <property type="match status" value="1"/>
</dbReference>
<proteinExistence type="predicted"/>
<dbReference type="EMBL" id="CP014639">
    <property type="protein sequence ID" value="ANH78532.1"/>
    <property type="molecule type" value="Genomic_DNA"/>
</dbReference>
<reference evidence="2 3" key="1">
    <citation type="submission" date="2016-03" db="EMBL/GenBank/DDBJ databases">
        <title>Culture-independent genomics supports pathogen discovery for uncultivable bacteria within the genus Chlamydia.</title>
        <authorList>
            <person name="Taylor-Brown A."/>
            <person name="Bachmann N.L."/>
            <person name="Borel N."/>
            <person name="Polkinghorne A."/>
        </authorList>
    </citation>
    <scope>NUCLEOTIDE SEQUENCE [LARGE SCALE GENOMIC DNA]</scope>
    <source>
        <strain evidence="2 3">2742-308</strain>
    </source>
</reference>
<name>A0A1A9HWR9_9CHLA</name>
<evidence type="ECO:0000313" key="2">
    <source>
        <dbReference type="EMBL" id="ANH78532.1"/>
    </source>
</evidence>
<keyword evidence="1" id="KW-0175">Coiled coil</keyword>
<evidence type="ECO:0000313" key="3">
    <source>
        <dbReference type="Proteomes" id="UP000078162"/>
    </source>
</evidence>
<feature type="coiled-coil region" evidence="1">
    <location>
        <begin position="178"/>
        <end position="208"/>
    </location>
</feature>
<dbReference type="PATRIC" id="fig|1806891.3.peg.352"/>
<dbReference type="AlphaFoldDB" id="A0A1A9HWR9"/>
<evidence type="ECO:0000256" key="1">
    <source>
        <dbReference type="SAM" id="Coils"/>
    </source>
</evidence>
<sequence>MSLFSIYSKSRTISGVSTHVIKLDHKFSKFNPKAVPAINIEELNSGIYALRHLTSALQSLNASPSSFLNANNTIFPTTELKKEILNATSSLPARSTQSLGTTVEAIQENTALATVLLINKGLTQLIDKVTEINLATLGSITTAQIVIKPLLGLTSLSNTQKKTVMASAVVPSPEELVIHVKKEKAEEIKKEQDKLREALEAAGTSQDEIDKLLATYANSFANDFIKNYIEKPLLAYRAEIGVPIKAMNQALLSIAAAVPDLTPDNANIVNGMITLRAIFEGLQTAMDTVPALGGDAEIIQIIQALTPYLSKTTFSEAELKTIYTATALPNKSTFDRYLTSQQVARYREKITSIYQKTISNLNSVRQTIQNNKKIIEEQLSMFQQAQACFTSWVDQAFKLKTAISGKFSSYALTASMEMFAALLCLSFMYEKLATPEKTIFDNFVEQFLKLRVISDGDFVYGWIAKMNAYQELAEYSLSTAVTNTTLLSDRVKARGIALAKDRRFFTDVGSKMQHLTQETSFPSYYMKQGNVYLPDLDHFMDVNLVKGTIESKFEEKSRNILSQFNAVAGAHVLTLQTQIAALDTQHTNLNPGSASFTEQRKTAVESWLKAESLGSSLIYMILNSQLPKQAEFLTPLIEEINFNNIAANALNDLLKITNEFAVTSVYYNFSSYLVQSKEGEDLFAGDYYEALLGLAREREYIARDTERCKRAAELINTLLEKIKHLPGVTTAQKQAMLNATSFYQYSLTITFNQLTVLDSLFVKLKMTPLTKDKKYDKQKFKITAFTDWIPSLAALEGFISNGFPNITPTGGLGPLFTQVQSDQQNYTTQSQTQQLTLQNQMTNIQQEWTLVSTSMQVLNQILSRLAGDIYSN</sequence>
<organism evidence="2 3">
    <name type="scientific">Candidatus Chlamydia sanziniae</name>
    <dbReference type="NCBI Taxonomy" id="1806891"/>
    <lineage>
        <taxon>Bacteria</taxon>
        <taxon>Pseudomonadati</taxon>
        <taxon>Chlamydiota</taxon>
        <taxon>Chlamydiia</taxon>
        <taxon>Chlamydiales</taxon>
        <taxon>Chlamydiaceae</taxon>
        <taxon>Chlamydia/Chlamydophila group</taxon>
        <taxon>Chlamydia</taxon>
    </lineage>
</organism>
<dbReference type="RefSeq" id="WP_066481840.1">
    <property type="nucleotide sequence ID" value="NZ_CP014639.1"/>
</dbReference>
<keyword evidence="3" id="KW-1185">Reference proteome</keyword>
<protein>
    <recommendedName>
        <fullName evidence="4">Effector from type III secretion system family protein</fullName>
    </recommendedName>
</protein>
<dbReference type="Proteomes" id="UP000078162">
    <property type="component" value="Chromosome"/>
</dbReference>
<dbReference type="InterPro" id="IPR007606">
    <property type="entry name" value="T3SS_effector"/>
</dbReference>